<gene>
    <name evidence="1" type="ORF">TM448A00264_0027</name>
    <name evidence="2" type="ORF">TM448B00655_0003</name>
</gene>
<reference evidence="1" key="1">
    <citation type="submission" date="2020-03" db="EMBL/GenBank/DDBJ databases">
        <title>The deep terrestrial virosphere.</title>
        <authorList>
            <person name="Holmfeldt K."/>
            <person name="Nilsson E."/>
            <person name="Simone D."/>
            <person name="Lopez-Fernandez M."/>
            <person name="Wu X."/>
            <person name="de Brujin I."/>
            <person name="Lundin D."/>
            <person name="Andersson A."/>
            <person name="Bertilsson S."/>
            <person name="Dopson M."/>
        </authorList>
    </citation>
    <scope>NUCLEOTIDE SEQUENCE</scope>
    <source>
        <strain evidence="1">TM448A00264</strain>
        <strain evidence="2">TM448B00655</strain>
    </source>
</reference>
<name>A0A6H1ZDW0_9ZZZZ</name>
<sequence length="241" mass="27509">MSEVPMILTPYEAEAAAGGKLKVVIRPADPQPRKHHWAMLPDYRISAYCGTYMDGVKVSFTHHHGDYVDTSQDIVRSPAQPGDVIVGLESWNSISLAGPSDPWFEKAKADGHLRQRADGKYFIALWEAENDEWAPNWEPAATMPPEFARHRWHVERVECKRLGEVTTESLESTGFEPHEECGWCEGAGYEWIDCGNPMSGYDYRHRCVCIREQFYAAWDAAFPAYPWDSDPWVFMHWLGGE</sequence>
<proteinExistence type="predicted"/>
<dbReference type="AlphaFoldDB" id="A0A6H1ZDW0"/>
<dbReference type="EMBL" id="MT143994">
    <property type="protein sequence ID" value="QJA45649.1"/>
    <property type="molecule type" value="Genomic_DNA"/>
</dbReference>
<evidence type="ECO:0000313" key="2">
    <source>
        <dbReference type="EMBL" id="QJH96200.1"/>
    </source>
</evidence>
<accession>A0A6H1ZDW0</accession>
<protein>
    <submittedName>
        <fullName evidence="1">Uncharacterized protein</fullName>
    </submittedName>
</protein>
<organism evidence="1">
    <name type="scientific">viral metagenome</name>
    <dbReference type="NCBI Taxonomy" id="1070528"/>
    <lineage>
        <taxon>unclassified sequences</taxon>
        <taxon>metagenomes</taxon>
        <taxon>organismal metagenomes</taxon>
    </lineage>
</organism>
<dbReference type="EMBL" id="MT144643">
    <property type="protein sequence ID" value="QJH96200.1"/>
    <property type="molecule type" value="Genomic_DNA"/>
</dbReference>
<evidence type="ECO:0000313" key="1">
    <source>
        <dbReference type="EMBL" id="QJA45649.1"/>
    </source>
</evidence>